<evidence type="ECO:0000256" key="4">
    <source>
        <dbReference type="RuleBase" id="RU365069"/>
    </source>
</evidence>
<feature type="domain" description="Exocyst complex component EXOC2/Sec5 N-terminal" evidence="6">
    <location>
        <begin position="173"/>
        <end position="1068"/>
    </location>
</feature>
<organism evidence="7 8">
    <name type="scientific">Sphenostylis stenocarpa</name>
    <dbReference type="NCBI Taxonomy" id="92480"/>
    <lineage>
        <taxon>Eukaryota</taxon>
        <taxon>Viridiplantae</taxon>
        <taxon>Streptophyta</taxon>
        <taxon>Embryophyta</taxon>
        <taxon>Tracheophyta</taxon>
        <taxon>Spermatophyta</taxon>
        <taxon>Magnoliopsida</taxon>
        <taxon>eudicotyledons</taxon>
        <taxon>Gunneridae</taxon>
        <taxon>Pentapetalae</taxon>
        <taxon>rosids</taxon>
        <taxon>fabids</taxon>
        <taxon>Fabales</taxon>
        <taxon>Fabaceae</taxon>
        <taxon>Papilionoideae</taxon>
        <taxon>50 kb inversion clade</taxon>
        <taxon>NPAAA clade</taxon>
        <taxon>indigoferoid/millettioid clade</taxon>
        <taxon>Phaseoleae</taxon>
        <taxon>Sphenostylis</taxon>
    </lineage>
</organism>
<keyword evidence="4" id="KW-0653">Protein transport</keyword>
<evidence type="ECO:0000313" key="7">
    <source>
        <dbReference type="EMBL" id="CAJ1976835.1"/>
    </source>
</evidence>
<evidence type="ECO:0000256" key="3">
    <source>
        <dbReference type="ARBA" id="ARBA00022483"/>
    </source>
</evidence>
<dbReference type="AlphaFoldDB" id="A0AA87BBN8"/>
<sequence>MSSDSDEEELLQMALKDQSQRDLNYGKSSGNSRKPVANYVQQPKKPAPTSKQSNSKGRVADDDDDSEVEMLSISSGDEDNARDPVAASRTKGAAATGRPARDDDRAWDGEEPSRWKHVDEAELARRVREMRETRTAPVAQKFVPPKFERKGSAAGRKGLTYLQSFPRGMECVDPLGLGIIDNRTLRLITASSHSSLNADKDIVEGNLREKLLYFSENFDAKLFLSRIHSNTSAADLEAGALSLKTDFKSRTEQRKQLVKDNFDCFVSCKTTIDDIESKLRRIEDDPEGSGTSHLFKIIQEVSSQANRALKPLFERQVAESQAEKIRTVQGMLQRFRTLFNLPSTIRASISKGEYDLAVREYKKAKSIALPSHIQVGILKRVLEEVEKVMNDFKTMLFKSMEDPQIDLTNLENTVRLLLDLEPESDPVWHYLNIQNQRIRGLLERCTLDHEARVENLHNDLRDRAISDARWMQIQDVDESVGSDINNSTIGNSYPPVLSYQADLSGEELDGLRGRYIRRLTAVIIHYIPAFWKVALSVFSGKFAKSSQVATDSNSNSSVNKIEEKAGDVKYSSHSLDEVVAMICSTISMYGVKVHNEAILEEEPGNRRGKDKWASNKVTNVFHDLEESNVLRSYMSEAIEDISKACAALELKEAAPPIAVCAMRTLQSEIIRIYILRLCSWMRASVEEVSRDVTWVIVSILERNKSPYAISFLPLRFRSVLASAVDQINLMLQSLRNEATKSEDMFMQFQETQVSVRLAVLNCFLDFAGILERIGFELGQHRSGEEGSQLPNGYTHELDNTSSDLHGGVAYPHQKLLVVLSNIGYCKDELSYELYNKYKHIWLHSREKDEGNSDVQDLVNSFSALEGKVLEQYTFAKANLIRSAAMNYLLNSGIHWGAAPAVKGVRDAAVELLHTLVAVHAEVFAGAKPLLDKTLGILVEGLIDTFISIFHEYEATELSALDTNGFCQLMLELEYFETILNPYFTSDARDSLKSLQGLLLEKATESVTDAGDNLGHNRRPTRGSEEALGDDKQQGTTVSPDELISLAQQYSSEFLQLELERTRINTACFAESTPLDTMPEPAKSAYSPFRNSMDSPSKNYRGDPKILKSSSFREPHVPAKWIVTCHATAGYISKTPLCCCGEKAKEKD</sequence>
<feature type="compositionally biased region" description="Basic and acidic residues" evidence="5">
    <location>
        <begin position="99"/>
        <end position="113"/>
    </location>
</feature>
<dbReference type="SUPFAM" id="SSF74788">
    <property type="entry name" value="Cullin repeat-like"/>
    <property type="match status" value="1"/>
</dbReference>
<accession>A0AA87BBN8</accession>
<feature type="compositionally biased region" description="Basic and acidic residues" evidence="5">
    <location>
        <begin position="1021"/>
        <end position="1032"/>
    </location>
</feature>
<dbReference type="EMBL" id="OY731407">
    <property type="protein sequence ID" value="CAJ1976835.1"/>
    <property type="molecule type" value="Genomic_DNA"/>
</dbReference>
<feature type="region of interest" description="Disordered" evidence="5">
    <location>
        <begin position="1078"/>
        <end position="1099"/>
    </location>
</feature>
<dbReference type="InterPro" id="IPR016159">
    <property type="entry name" value="Cullin_repeat-like_dom_sf"/>
</dbReference>
<keyword evidence="3 4" id="KW-0268">Exocytosis</keyword>
<keyword evidence="8" id="KW-1185">Reference proteome</keyword>
<evidence type="ECO:0000256" key="5">
    <source>
        <dbReference type="SAM" id="MobiDB-lite"/>
    </source>
</evidence>
<dbReference type="PANTHER" id="PTHR13043:SF1">
    <property type="entry name" value="EXOCYST COMPLEX COMPONENT 2"/>
    <property type="match status" value="1"/>
</dbReference>
<feature type="region of interest" description="Disordered" evidence="5">
    <location>
        <begin position="1008"/>
        <end position="1036"/>
    </location>
</feature>
<comment type="function">
    <text evidence="4">Component of the exocyst complex involved in the docking of exocytic vesicles with fusion sites on the plasma membrane.</text>
</comment>
<feature type="compositionally biased region" description="Polar residues" evidence="5">
    <location>
        <begin position="1088"/>
        <end position="1097"/>
    </location>
</feature>
<evidence type="ECO:0000259" key="6">
    <source>
        <dbReference type="Pfam" id="PF15469"/>
    </source>
</evidence>
<reference evidence="7" key="1">
    <citation type="submission" date="2023-10" db="EMBL/GenBank/DDBJ databases">
        <authorList>
            <person name="Domelevo Entfellner J.-B."/>
        </authorList>
    </citation>
    <scope>NUCLEOTIDE SEQUENCE</scope>
</reference>
<evidence type="ECO:0000256" key="2">
    <source>
        <dbReference type="ARBA" id="ARBA00022448"/>
    </source>
</evidence>
<protein>
    <recommendedName>
        <fullName evidence="4">Exocyst complex component SEC5</fullName>
    </recommendedName>
</protein>
<feature type="compositionally biased region" description="Acidic residues" evidence="5">
    <location>
        <begin position="1"/>
        <end position="10"/>
    </location>
</feature>
<name>A0AA87BBN8_9FABA</name>
<evidence type="ECO:0000313" key="8">
    <source>
        <dbReference type="Proteomes" id="UP001189624"/>
    </source>
</evidence>
<evidence type="ECO:0000256" key="1">
    <source>
        <dbReference type="ARBA" id="ARBA00010578"/>
    </source>
</evidence>
<dbReference type="Pfam" id="PF15469">
    <property type="entry name" value="Sec5"/>
    <property type="match status" value="1"/>
</dbReference>
<comment type="similarity">
    <text evidence="1 4">Belongs to the SEC5 family.</text>
</comment>
<dbReference type="GO" id="GO:0015031">
    <property type="term" value="P:protein transport"/>
    <property type="evidence" value="ECO:0007669"/>
    <property type="project" value="UniProtKB-KW"/>
</dbReference>
<comment type="subunit">
    <text evidence="4">Component of the exocyst complex.</text>
</comment>
<dbReference type="GO" id="GO:0006887">
    <property type="term" value="P:exocytosis"/>
    <property type="evidence" value="ECO:0007669"/>
    <property type="project" value="UniProtKB-KW"/>
</dbReference>
<proteinExistence type="inferred from homology"/>
<dbReference type="GO" id="GO:0000145">
    <property type="term" value="C:exocyst"/>
    <property type="evidence" value="ECO:0007669"/>
    <property type="project" value="UniProtKB-UniRule"/>
</dbReference>
<feature type="region of interest" description="Disordered" evidence="5">
    <location>
        <begin position="1"/>
        <end position="113"/>
    </location>
</feature>
<dbReference type="InterPro" id="IPR039481">
    <property type="entry name" value="EXOC2/Sec5_N_dom"/>
</dbReference>
<dbReference type="InterPro" id="IPR029175">
    <property type="entry name" value="EXOC2/Sec5"/>
</dbReference>
<gene>
    <name evidence="7" type="ORF">AYBTSS11_LOCUS28978</name>
</gene>
<dbReference type="Gramene" id="rna-AYBTSS11_LOCUS28978">
    <property type="protein sequence ID" value="CAJ1976835.1"/>
    <property type="gene ID" value="gene-AYBTSS11_LOCUS28978"/>
</dbReference>
<dbReference type="PANTHER" id="PTHR13043">
    <property type="entry name" value="EXOCYST COMPLEX COMPONENT SEC5"/>
    <property type="match status" value="1"/>
</dbReference>
<dbReference type="Proteomes" id="UP001189624">
    <property type="component" value="Chromosome 10"/>
</dbReference>
<dbReference type="GO" id="GO:0006893">
    <property type="term" value="P:Golgi to plasma membrane transport"/>
    <property type="evidence" value="ECO:0007669"/>
    <property type="project" value="UniProtKB-UniRule"/>
</dbReference>
<keyword evidence="2 4" id="KW-0813">Transport</keyword>